<dbReference type="GO" id="GO:0042626">
    <property type="term" value="F:ATPase-coupled transmembrane transporter activity"/>
    <property type="evidence" value="ECO:0007669"/>
    <property type="project" value="TreeGrafter"/>
</dbReference>
<evidence type="ECO:0000256" key="6">
    <source>
        <dbReference type="ARBA" id="ARBA00022840"/>
    </source>
</evidence>
<dbReference type="EMBL" id="QJVJ01000002">
    <property type="protein sequence ID" value="PYI56296.1"/>
    <property type="molecule type" value="Genomic_DNA"/>
</dbReference>
<dbReference type="SUPFAM" id="SSF52540">
    <property type="entry name" value="P-loop containing nucleoside triphosphate hydrolases"/>
    <property type="match status" value="1"/>
</dbReference>
<dbReference type="InterPro" id="IPR003593">
    <property type="entry name" value="AAA+_ATPase"/>
</dbReference>
<evidence type="ECO:0000259" key="9">
    <source>
        <dbReference type="PROSITE" id="PS50893"/>
    </source>
</evidence>
<evidence type="ECO:0000256" key="5">
    <source>
        <dbReference type="ARBA" id="ARBA00022741"/>
    </source>
</evidence>
<sequence length="284" mass="31582">MTMKARSEALSIVFDDVSFRYSERDDWALTRIRFAIAPGERVTVTGGSGSGKSTLARLANGLLKPDAGRVTVYGQDASCGDARHIRRLIGIVFQNPDDQTVGGTVEEDIAFGLQNLQIPRDEMRRRIDRVLRLLRLTELRGRPVHGLSGGQKQRVAVAGVLAMNPRAIVFDESASMLDPENAEHLRSVMLGLHRCGMTIVHITHDPEDLLWSERILVLHEGRLTFDGDWRALAAAPGVLEEANLLPPFLIRFQTAIRTNGFDWPVFSGSEKELARAIWEFGSKM</sequence>
<accession>A0A2V5L0X6</accession>
<keyword evidence="3" id="KW-0813">Transport</keyword>
<keyword evidence="11" id="KW-1185">Reference proteome</keyword>
<dbReference type="SMART" id="SM00382">
    <property type="entry name" value="AAA"/>
    <property type="match status" value="1"/>
</dbReference>
<evidence type="ECO:0000256" key="7">
    <source>
        <dbReference type="ARBA" id="ARBA00022967"/>
    </source>
</evidence>
<evidence type="ECO:0000256" key="8">
    <source>
        <dbReference type="ARBA" id="ARBA00023136"/>
    </source>
</evidence>
<evidence type="ECO:0000256" key="4">
    <source>
        <dbReference type="ARBA" id="ARBA00022475"/>
    </source>
</evidence>
<dbReference type="Pfam" id="PF00005">
    <property type="entry name" value="ABC_tran"/>
    <property type="match status" value="1"/>
</dbReference>
<dbReference type="CDD" id="cd03225">
    <property type="entry name" value="ABC_cobalt_CbiO_domain1"/>
    <property type="match status" value="1"/>
</dbReference>
<evidence type="ECO:0000313" key="10">
    <source>
        <dbReference type="EMBL" id="PYI56296.1"/>
    </source>
</evidence>
<comment type="similarity">
    <text evidence="2">Belongs to the ABC transporter superfamily.</text>
</comment>
<dbReference type="GO" id="GO:0015087">
    <property type="term" value="F:cobalt ion transmembrane transporter activity"/>
    <property type="evidence" value="ECO:0007669"/>
    <property type="project" value="UniProtKB-ARBA"/>
</dbReference>
<evidence type="ECO:0000256" key="3">
    <source>
        <dbReference type="ARBA" id="ARBA00022448"/>
    </source>
</evidence>
<proteinExistence type="inferred from homology"/>
<dbReference type="InterPro" id="IPR027417">
    <property type="entry name" value="P-loop_NTPase"/>
</dbReference>
<keyword evidence="8" id="KW-0472">Membrane</keyword>
<dbReference type="GO" id="GO:0016887">
    <property type="term" value="F:ATP hydrolysis activity"/>
    <property type="evidence" value="ECO:0007669"/>
    <property type="project" value="InterPro"/>
</dbReference>
<evidence type="ECO:0000256" key="2">
    <source>
        <dbReference type="ARBA" id="ARBA00005417"/>
    </source>
</evidence>
<dbReference type="Proteomes" id="UP000247476">
    <property type="component" value="Unassembled WGS sequence"/>
</dbReference>
<dbReference type="PANTHER" id="PTHR43553">
    <property type="entry name" value="HEAVY METAL TRANSPORTER"/>
    <property type="match status" value="1"/>
</dbReference>
<feature type="domain" description="ABC transporter" evidence="9">
    <location>
        <begin position="12"/>
        <end position="245"/>
    </location>
</feature>
<keyword evidence="5" id="KW-0547">Nucleotide-binding</keyword>
<keyword evidence="4" id="KW-1003">Cell membrane</keyword>
<dbReference type="FunFam" id="3.40.50.300:FF:000224">
    <property type="entry name" value="Energy-coupling factor transporter ATP-binding protein EcfA"/>
    <property type="match status" value="1"/>
</dbReference>
<dbReference type="InterPro" id="IPR003439">
    <property type="entry name" value="ABC_transporter-like_ATP-bd"/>
</dbReference>
<dbReference type="GO" id="GO:0043190">
    <property type="term" value="C:ATP-binding cassette (ABC) transporter complex"/>
    <property type="evidence" value="ECO:0007669"/>
    <property type="project" value="TreeGrafter"/>
</dbReference>
<evidence type="ECO:0000313" key="11">
    <source>
        <dbReference type="Proteomes" id="UP000247476"/>
    </source>
</evidence>
<dbReference type="RefSeq" id="WP_110838823.1">
    <property type="nucleotide sequence ID" value="NZ_QJVJ01000002.1"/>
</dbReference>
<dbReference type="InterPro" id="IPR050095">
    <property type="entry name" value="ECF_ABC_transporter_ATP-bd"/>
</dbReference>
<organism evidence="10 11">
    <name type="scientific">Paenibacillus flagellatus</name>
    <dbReference type="NCBI Taxonomy" id="2211139"/>
    <lineage>
        <taxon>Bacteria</taxon>
        <taxon>Bacillati</taxon>
        <taxon>Bacillota</taxon>
        <taxon>Bacilli</taxon>
        <taxon>Bacillales</taxon>
        <taxon>Paenibacillaceae</taxon>
        <taxon>Paenibacillus</taxon>
    </lineage>
</organism>
<dbReference type="PROSITE" id="PS00211">
    <property type="entry name" value="ABC_TRANSPORTER_1"/>
    <property type="match status" value="1"/>
</dbReference>
<dbReference type="GO" id="GO:0005524">
    <property type="term" value="F:ATP binding"/>
    <property type="evidence" value="ECO:0007669"/>
    <property type="project" value="UniProtKB-KW"/>
</dbReference>
<dbReference type="Gene3D" id="3.40.50.300">
    <property type="entry name" value="P-loop containing nucleotide triphosphate hydrolases"/>
    <property type="match status" value="1"/>
</dbReference>
<comment type="subcellular location">
    <subcellularLocation>
        <location evidence="1">Cell membrane</location>
        <topology evidence="1">Peripheral membrane protein</topology>
    </subcellularLocation>
</comment>
<keyword evidence="6" id="KW-0067">ATP-binding</keyword>
<dbReference type="OrthoDB" id="9784332at2"/>
<reference evidence="10 11" key="1">
    <citation type="submission" date="2018-05" db="EMBL/GenBank/DDBJ databases">
        <title>Paenibacillus flagellatus sp. nov., isolated from selenium mineral soil.</title>
        <authorList>
            <person name="Dai X."/>
        </authorList>
    </citation>
    <scope>NUCLEOTIDE SEQUENCE [LARGE SCALE GENOMIC DNA]</scope>
    <source>
        <strain evidence="10 11">DXL2</strain>
    </source>
</reference>
<evidence type="ECO:0000256" key="1">
    <source>
        <dbReference type="ARBA" id="ARBA00004202"/>
    </source>
</evidence>
<gene>
    <name evidence="10" type="ORF">DLM86_04740</name>
</gene>
<dbReference type="InterPro" id="IPR017871">
    <property type="entry name" value="ABC_transporter-like_CS"/>
</dbReference>
<dbReference type="PANTHER" id="PTHR43553:SF24">
    <property type="entry name" value="ENERGY-COUPLING FACTOR TRANSPORTER ATP-BINDING PROTEIN ECFA1"/>
    <property type="match status" value="1"/>
</dbReference>
<keyword evidence="7" id="KW-1278">Translocase</keyword>
<protein>
    <recommendedName>
        <fullName evidence="9">ABC transporter domain-containing protein</fullName>
    </recommendedName>
</protein>
<dbReference type="AlphaFoldDB" id="A0A2V5L0X6"/>
<name>A0A2V5L0X6_9BACL</name>
<comment type="caution">
    <text evidence="10">The sequence shown here is derived from an EMBL/GenBank/DDBJ whole genome shotgun (WGS) entry which is preliminary data.</text>
</comment>
<dbReference type="PROSITE" id="PS50893">
    <property type="entry name" value="ABC_TRANSPORTER_2"/>
    <property type="match status" value="1"/>
</dbReference>
<dbReference type="InterPro" id="IPR015856">
    <property type="entry name" value="ABC_transpr_CbiO/EcfA_su"/>
</dbReference>